<name>A0A5C0UHY9_9RICK</name>
<dbReference type="Proteomes" id="UP000323844">
    <property type="component" value="Chromosome"/>
</dbReference>
<dbReference type="InterPro" id="IPR029060">
    <property type="entry name" value="PIN-like_dom_sf"/>
</dbReference>
<organism evidence="1 2">
    <name type="scientific">Candidatus Sneabacter namystus</name>
    <dbReference type="NCBI Taxonomy" id="2601646"/>
    <lineage>
        <taxon>Bacteria</taxon>
        <taxon>Pseudomonadati</taxon>
        <taxon>Pseudomonadota</taxon>
        <taxon>Alphaproteobacteria</taxon>
        <taxon>Rickettsiales</taxon>
        <taxon>Rickettsiaceae</taxon>
        <taxon>Rickettsieae</taxon>
        <taxon>Candidatus Sneabacter</taxon>
    </lineage>
</organism>
<reference evidence="1 2" key="1">
    <citation type="submission" date="2019-08" db="EMBL/GenBank/DDBJ databases">
        <title>Highly reduced genomes of protist endosymbionts show evolutionary convergence.</title>
        <authorList>
            <person name="George E."/>
            <person name="Husnik F."/>
            <person name="Tashyreva D."/>
            <person name="Prokopchuk G."/>
            <person name="Horak A."/>
            <person name="Kwong W.K."/>
            <person name="Lukes J."/>
            <person name="Keeling P.J."/>
        </authorList>
    </citation>
    <scope>NUCLEOTIDE SEQUENCE [LARGE SCALE GENOMIC DNA]</scope>
    <source>
        <strain evidence="1">1621</strain>
    </source>
</reference>
<protein>
    <submittedName>
        <fullName evidence="1">Type II toxin-antitoxin system VapC family toxin</fullName>
    </submittedName>
</protein>
<dbReference type="RefSeq" id="WP_148951711.1">
    <property type="nucleotide sequence ID" value="NZ_CP043312.1"/>
</dbReference>
<accession>A0A5C0UHY9</accession>
<keyword evidence="2" id="KW-1185">Reference proteome</keyword>
<gene>
    <name evidence="1" type="ORF">FZC37_00095</name>
</gene>
<dbReference type="SUPFAM" id="SSF88723">
    <property type="entry name" value="PIN domain-like"/>
    <property type="match status" value="1"/>
</dbReference>
<dbReference type="AlphaFoldDB" id="A0A5C0UHY9"/>
<dbReference type="Gene3D" id="3.40.50.1010">
    <property type="entry name" value="5'-nuclease"/>
    <property type="match status" value="1"/>
</dbReference>
<dbReference type="EMBL" id="CP043312">
    <property type="protein sequence ID" value="QEK39350.1"/>
    <property type="molecule type" value="Genomic_DNA"/>
</dbReference>
<evidence type="ECO:0000313" key="1">
    <source>
        <dbReference type="EMBL" id="QEK39350.1"/>
    </source>
</evidence>
<proteinExistence type="predicted"/>
<dbReference type="KEGG" id="snay:FZC37_00095"/>
<evidence type="ECO:0000313" key="2">
    <source>
        <dbReference type="Proteomes" id="UP000323844"/>
    </source>
</evidence>
<sequence>MRSKVVVDASSVIAVFAEEPGYDFIERYIGNALISSVNVAEVYKYCLDAKKLTSVEAKKLL</sequence>
<dbReference type="OrthoDB" id="286092at2"/>